<dbReference type="AlphaFoldDB" id="A0A2I4AUF4"/>
<evidence type="ECO:0000256" key="12">
    <source>
        <dbReference type="ARBA" id="ARBA00047273"/>
    </source>
</evidence>
<keyword evidence="15" id="KW-0333">Golgi apparatus</keyword>
<dbReference type="Pfam" id="PF00852">
    <property type="entry name" value="Glyco_transf_10"/>
    <property type="match status" value="1"/>
</dbReference>
<dbReference type="GO" id="GO:0032580">
    <property type="term" value="C:Golgi cisterna membrane"/>
    <property type="evidence" value="ECO:0007669"/>
    <property type="project" value="UniProtKB-SubCell"/>
</dbReference>
<dbReference type="KEGG" id="alim:106514410"/>
<dbReference type="Proteomes" id="UP000192220">
    <property type="component" value="Unplaced"/>
</dbReference>
<keyword evidence="4 15" id="KW-0328">Glycosyltransferase</keyword>
<evidence type="ECO:0000256" key="11">
    <source>
        <dbReference type="ARBA" id="ARBA00023180"/>
    </source>
</evidence>
<gene>
    <name evidence="19" type="primary">fut7</name>
</gene>
<dbReference type="Gene3D" id="3.40.50.11660">
    <property type="entry name" value="Glycosyl transferase family 10, C-terminal domain"/>
    <property type="match status" value="1"/>
</dbReference>
<comment type="similarity">
    <text evidence="3 15">Belongs to the glycosyltransferase 10 family.</text>
</comment>
<dbReference type="EC" id="2.4.1.-" evidence="15"/>
<dbReference type="SUPFAM" id="SSF53756">
    <property type="entry name" value="UDP-Glycosyltransferase/glycogen phosphorylase"/>
    <property type="match status" value="1"/>
</dbReference>
<evidence type="ECO:0000313" key="18">
    <source>
        <dbReference type="Proteomes" id="UP000192220"/>
    </source>
</evidence>
<keyword evidence="18" id="KW-1185">Reference proteome</keyword>
<feature type="transmembrane region" description="Helical" evidence="15">
    <location>
        <begin position="102"/>
        <end position="122"/>
    </location>
</feature>
<keyword evidence="11" id="KW-0325">Glycoprotein</keyword>
<accession>A0A2I4AUF4</accession>
<keyword evidence="5 15" id="KW-0808">Transferase</keyword>
<evidence type="ECO:0000256" key="3">
    <source>
        <dbReference type="ARBA" id="ARBA00008919"/>
    </source>
</evidence>
<comment type="function">
    <text evidence="14">Protein O-fucosyltransferase that specifically catalyzes O-fucosylation of serine or threonine residues in EMI domains of target proteins. Attaches fucose through an O-glycosidic linkage. O-fucosylation of EMI domain-containing proteins may be required for facilitating protein folding and secretion.</text>
</comment>
<dbReference type="GO" id="GO:0005789">
    <property type="term" value="C:endoplasmic reticulum membrane"/>
    <property type="evidence" value="ECO:0007669"/>
    <property type="project" value="UniProtKB-SubCell"/>
</dbReference>
<evidence type="ECO:0000256" key="7">
    <source>
        <dbReference type="ARBA" id="ARBA00022824"/>
    </source>
</evidence>
<evidence type="ECO:0000256" key="14">
    <source>
        <dbReference type="ARBA" id="ARBA00058658"/>
    </source>
</evidence>
<dbReference type="CTD" id="2529"/>
<evidence type="ECO:0000256" key="5">
    <source>
        <dbReference type="ARBA" id="ARBA00022679"/>
    </source>
</evidence>
<evidence type="ECO:0000256" key="15">
    <source>
        <dbReference type="RuleBase" id="RU003832"/>
    </source>
</evidence>
<keyword evidence="8" id="KW-0735">Signal-anchor</keyword>
<dbReference type="FunCoup" id="A0A2I4AUF4">
    <property type="interactions" value="270"/>
</dbReference>
<protein>
    <recommendedName>
        <fullName evidence="15">Fucosyltransferase</fullName>
        <ecNumber evidence="15">2.4.1.-</ecNumber>
    </recommendedName>
</protein>
<keyword evidence="7" id="KW-0256">Endoplasmic reticulum</keyword>
<dbReference type="GO" id="GO:0046922">
    <property type="term" value="F:peptide-O-fucosyltransferase activity"/>
    <property type="evidence" value="ECO:0007669"/>
    <property type="project" value="UniProtKB-EC"/>
</dbReference>
<dbReference type="InterPro" id="IPR055270">
    <property type="entry name" value="Glyco_tran_10_C"/>
</dbReference>
<comment type="pathway">
    <text evidence="2">Protein modification; protein glycosylation.</text>
</comment>
<dbReference type="UniPathway" id="UPA00378"/>
<sequence>MWFCKEEGSDVKMSLKQNQQSLRKPQLSFLKKVRAFRHLKLLGNLLQAAAIKGSIPFVIRKQEACTILSWDWMSKESHNLELMNAGVSVHRKMVFCFKKKRVLLGSLGSLCSFCFLCALMRWPRPNQYSAYKPSKKIVTILLWHWPFGRSMSLKGDVCWDLYQIPHCTLVDQRSYFPAADVVVFHNKELIQGLQKLPTDLPRPPAQRWAWMSLESPDHNGDLRKFANVFNMTVSYRRDADVTIPYGELLPVELDEHLVEDKFVNKSFLVCWVVSNYMSRHKRSQVYKELKAIVPVKVYGRWTRTPLYPEELLPTISRCYFYLAFENSVAKDYITEKLWKNSYQGGAVPIVLGPPIRDYKEVAPNHSFIHVDQFASVKELGTHLQQLAKDKRRYAEYFEWKKHWKVKLYTDWRERLCKICLMYDHLPQHRVYSDLQGW</sequence>
<dbReference type="PANTHER" id="PTHR11929">
    <property type="entry name" value="ALPHA- 1,3 -FUCOSYLTRANSFERASE"/>
    <property type="match status" value="1"/>
</dbReference>
<evidence type="ECO:0000259" key="16">
    <source>
        <dbReference type="Pfam" id="PF00852"/>
    </source>
</evidence>
<dbReference type="STRING" id="52670.A0A2I4AUF4"/>
<keyword evidence="10 15" id="KW-0472">Membrane</keyword>
<dbReference type="GO" id="GO:0046920">
    <property type="term" value="F:alpha-(1-&gt;3)-fucosyltransferase activity"/>
    <property type="evidence" value="ECO:0007669"/>
    <property type="project" value="TreeGrafter"/>
</dbReference>
<evidence type="ECO:0000256" key="9">
    <source>
        <dbReference type="ARBA" id="ARBA00022989"/>
    </source>
</evidence>
<organism evidence="18 19">
    <name type="scientific">Austrofundulus limnaeus</name>
    <name type="common">Annual killifish</name>
    <dbReference type="NCBI Taxonomy" id="52670"/>
    <lineage>
        <taxon>Eukaryota</taxon>
        <taxon>Metazoa</taxon>
        <taxon>Chordata</taxon>
        <taxon>Craniata</taxon>
        <taxon>Vertebrata</taxon>
        <taxon>Euteleostomi</taxon>
        <taxon>Actinopterygii</taxon>
        <taxon>Neopterygii</taxon>
        <taxon>Teleostei</taxon>
        <taxon>Neoteleostei</taxon>
        <taxon>Acanthomorphata</taxon>
        <taxon>Ovalentaria</taxon>
        <taxon>Atherinomorphae</taxon>
        <taxon>Cyprinodontiformes</taxon>
        <taxon>Rivulidae</taxon>
        <taxon>Austrofundulus</taxon>
    </lineage>
</organism>
<dbReference type="PANTHER" id="PTHR11929:SF245">
    <property type="entry name" value="FUCOSYLTRANSFERASE"/>
    <property type="match status" value="1"/>
</dbReference>
<dbReference type="Pfam" id="PF17039">
    <property type="entry name" value="Glyco_tran_10_N"/>
    <property type="match status" value="1"/>
</dbReference>
<comment type="subcellular location">
    <subcellularLocation>
        <location evidence="1">Endoplasmic reticulum membrane</location>
        <topology evidence="1">Single-pass type II membrane protein</topology>
    </subcellularLocation>
    <subcellularLocation>
        <location evidence="15">Golgi apparatus</location>
        <location evidence="15">Golgi stack membrane</location>
        <topology evidence="15">Single-pass type II membrane protein</topology>
    </subcellularLocation>
</comment>
<dbReference type="OrthoDB" id="427096at2759"/>
<keyword evidence="9 15" id="KW-1133">Transmembrane helix</keyword>
<proteinExistence type="inferred from homology"/>
<reference evidence="19" key="1">
    <citation type="submission" date="2025-08" db="UniProtKB">
        <authorList>
            <consortium name="RefSeq"/>
        </authorList>
    </citation>
    <scope>IDENTIFICATION</scope>
    <source>
        <strain evidence="19">Quisiro</strain>
        <tissue evidence="19">Liver</tissue>
    </source>
</reference>
<keyword evidence="6 15" id="KW-0812">Transmembrane</keyword>
<dbReference type="InterPro" id="IPR031481">
    <property type="entry name" value="Glyco_tran_10_N"/>
</dbReference>
<dbReference type="InParanoid" id="A0A2I4AUF4"/>
<evidence type="ECO:0000313" key="19">
    <source>
        <dbReference type="RefSeq" id="XP_013859118.1"/>
    </source>
</evidence>
<evidence type="ECO:0000256" key="8">
    <source>
        <dbReference type="ARBA" id="ARBA00022968"/>
    </source>
</evidence>
<dbReference type="FunFam" id="3.40.50.11660:FF:000002">
    <property type="entry name" value="Alpha-(1,3)-fucosyltransferase"/>
    <property type="match status" value="1"/>
</dbReference>
<evidence type="ECO:0000256" key="13">
    <source>
        <dbReference type="ARBA" id="ARBA00048647"/>
    </source>
</evidence>
<name>A0A2I4AUF4_AUSLI</name>
<comment type="catalytic activity">
    <reaction evidence="12">
        <text>L-threonyl-[protein] + GDP-beta-L-fucose = 3-O-(alpha-L-fucosyl)-L-threonyl-[protein] + GDP + H(+)</text>
        <dbReference type="Rhea" id="RHEA:70491"/>
        <dbReference type="Rhea" id="RHEA-COMP:11060"/>
        <dbReference type="Rhea" id="RHEA-COMP:17915"/>
        <dbReference type="ChEBI" id="CHEBI:15378"/>
        <dbReference type="ChEBI" id="CHEBI:30013"/>
        <dbReference type="ChEBI" id="CHEBI:57273"/>
        <dbReference type="ChEBI" id="CHEBI:58189"/>
        <dbReference type="ChEBI" id="CHEBI:189631"/>
        <dbReference type="EC" id="2.4.1.221"/>
    </reaction>
    <physiologicalReaction direction="left-to-right" evidence="12">
        <dbReference type="Rhea" id="RHEA:70492"/>
    </physiologicalReaction>
</comment>
<comment type="catalytic activity">
    <reaction evidence="13">
        <text>L-seryl-[protein] + GDP-beta-L-fucose = 3-O-(alpha-L-fucosyl)-L-seryl-[protein] + GDP + H(+)</text>
        <dbReference type="Rhea" id="RHEA:63644"/>
        <dbReference type="Rhea" id="RHEA-COMP:9863"/>
        <dbReference type="Rhea" id="RHEA-COMP:17914"/>
        <dbReference type="ChEBI" id="CHEBI:15378"/>
        <dbReference type="ChEBI" id="CHEBI:29999"/>
        <dbReference type="ChEBI" id="CHEBI:57273"/>
        <dbReference type="ChEBI" id="CHEBI:58189"/>
        <dbReference type="ChEBI" id="CHEBI:189632"/>
        <dbReference type="EC" id="2.4.1.221"/>
    </reaction>
    <physiologicalReaction direction="left-to-right" evidence="13">
        <dbReference type="Rhea" id="RHEA:63645"/>
    </physiologicalReaction>
</comment>
<dbReference type="InterPro" id="IPR038577">
    <property type="entry name" value="GT10-like_C_sf"/>
</dbReference>
<evidence type="ECO:0000256" key="1">
    <source>
        <dbReference type="ARBA" id="ARBA00004648"/>
    </source>
</evidence>
<evidence type="ECO:0000256" key="4">
    <source>
        <dbReference type="ARBA" id="ARBA00022676"/>
    </source>
</evidence>
<evidence type="ECO:0000256" key="10">
    <source>
        <dbReference type="ARBA" id="ARBA00023136"/>
    </source>
</evidence>
<dbReference type="RefSeq" id="XP_013859118.1">
    <property type="nucleotide sequence ID" value="XM_014003664.1"/>
</dbReference>
<feature type="domain" description="Fucosyltransferase C-terminal" evidence="16">
    <location>
        <begin position="264"/>
        <end position="437"/>
    </location>
</feature>
<dbReference type="InterPro" id="IPR001503">
    <property type="entry name" value="Glyco_trans_10"/>
</dbReference>
<evidence type="ECO:0000256" key="2">
    <source>
        <dbReference type="ARBA" id="ARBA00004922"/>
    </source>
</evidence>
<evidence type="ECO:0000256" key="6">
    <source>
        <dbReference type="ARBA" id="ARBA00022692"/>
    </source>
</evidence>
<feature type="domain" description="Fucosyltransferase N-terminal" evidence="17">
    <location>
        <begin position="137"/>
        <end position="246"/>
    </location>
</feature>
<evidence type="ECO:0000259" key="17">
    <source>
        <dbReference type="Pfam" id="PF17039"/>
    </source>
</evidence>